<keyword evidence="4" id="KW-1185">Reference proteome</keyword>
<feature type="signal peptide" evidence="1">
    <location>
        <begin position="1"/>
        <end position="26"/>
    </location>
</feature>
<dbReference type="Proteomes" id="UP001344447">
    <property type="component" value="Unassembled WGS sequence"/>
</dbReference>
<dbReference type="GO" id="GO:0006629">
    <property type="term" value="P:lipid metabolic process"/>
    <property type="evidence" value="ECO:0007669"/>
    <property type="project" value="InterPro"/>
</dbReference>
<dbReference type="InterPro" id="IPR051218">
    <property type="entry name" value="Sec_MonoDiacylglyc_Lipase"/>
</dbReference>
<dbReference type="EMBL" id="JAVFKY010000004">
    <property type="protein sequence ID" value="KAK5577122.1"/>
    <property type="molecule type" value="Genomic_DNA"/>
</dbReference>
<accession>A0AAN7TVS5</accession>
<dbReference type="InterPro" id="IPR029058">
    <property type="entry name" value="AB_hydrolase_fold"/>
</dbReference>
<dbReference type="Pfam" id="PF01764">
    <property type="entry name" value="Lipase_3"/>
    <property type="match status" value="1"/>
</dbReference>
<evidence type="ECO:0000259" key="2">
    <source>
        <dbReference type="Pfam" id="PF01764"/>
    </source>
</evidence>
<keyword evidence="1" id="KW-0732">Signal</keyword>
<comment type="caution">
    <text evidence="3">The sequence shown here is derived from an EMBL/GenBank/DDBJ whole genome shotgun (WGS) entry which is preliminary data.</text>
</comment>
<organism evidence="3 4">
    <name type="scientific">Dictyostelium firmibasis</name>
    <dbReference type="NCBI Taxonomy" id="79012"/>
    <lineage>
        <taxon>Eukaryota</taxon>
        <taxon>Amoebozoa</taxon>
        <taxon>Evosea</taxon>
        <taxon>Eumycetozoa</taxon>
        <taxon>Dictyostelia</taxon>
        <taxon>Dictyosteliales</taxon>
        <taxon>Dictyosteliaceae</taxon>
        <taxon>Dictyostelium</taxon>
    </lineage>
</organism>
<feature type="chain" id="PRO_5042941422" description="Fungal lipase-type domain-containing protein" evidence="1">
    <location>
        <begin position="27"/>
        <end position="510"/>
    </location>
</feature>
<sequence>MFNYCKFKKIILLLFILNNFISFNKSSIIKEDGDYLFGFLSDLVYMPKTNNEQYKYISLNGECMEWRIVLDHSRVMIFQSRFSNNLIVSFRGTQGFSDYITDIKIVPITCNITSGCGKVHRGFQEEYYETYDLVLSKIKELDQSYDIYFTGHSLGGALALIAAYDYTVNHRLNLQNIKSIHCVTFGQPAVGDQQFSNSLTFYSSRFQYRRYVNFNSKTSVFGLPPQEDPIPSSIFSHPFKAIMLDCIKTQCPIVALGLHFMDLYMGNVFNQHYSECSANCKFEETDSKFYKFQQYKCPINKESLIKGSFLPGGIMPDKYSVCLFTSKEDFNQYDYKQSIDCNIKSTGNSNTTTVIIRKTSDRNYFEKKVLQGKELFVVVENHNKLFATSSFSYNISFTNSITPPLPPTNLSCQISSVHNETLGVMVSFNYHQLPQQVYSLYNLITYRVYLSEIGKEWSKIEFVESATTKFISKLLKIPFGGIYSIVVTADNGAESHASNFGFIFGNSTMI</sequence>
<dbReference type="Gene3D" id="3.40.50.1820">
    <property type="entry name" value="alpha/beta hydrolase"/>
    <property type="match status" value="1"/>
</dbReference>
<dbReference type="AlphaFoldDB" id="A0AAN7TVS5"/>
<evidence type="ECO:0000256" key="1">
    <source>
        <dbReference type="SAM" id="SignalP"/>
    </source>
</evidence>
<evidence type="ECO:0000313" key="4">
    <source>
        <dbReference type="Proteomes" id="UP001344447"/>
    </source>
</evidence>
<feature type="domain" description="Fungal lipase-type" evidence="2">
    <location>
        <begin position="87"/>
        <end position="200"/>
    </location>
</feature>
<dbReference type="SUPFAM" id="SSF53474">
    <property type="entry name" value="alpha/beta-Hydrolases"/>
    <property type="match status" value="1"/>
</dbReference>
<dbReference type="CDD" id="cd00519">
    <property type="entry name" value="Lipase_3"/>
    <property type="match status" value="1"/>
</dbReference>
<gene>
    <name evidence="3" type="ORF">RB653_002060</name>
</gene>
<proteinExistence type="predicted"/>
<protein>
    <recommendedName>
        <fullName evidence="2">Fungal lipase-type domain-containing protein</fullName>
    </recommendedName>
</protein>
<dbReference type="PANTHER" id="PTHR45856:SF24">
    <property type="entry name" value="FUNGAL LIPASE-LIKE DOMAIN-CONTAINING PROTEIN"/>
    <property type="match status" value="1"/>
</dbReference>
<dbReference type="InterPro" id="IPR002921">
    <property type="entry name" value="Fungal_lipase-type"/>
</dbReference>
<dbReference type="PANTHER" id="PTHR45856">
    <property type="entry name" value="ALPHA/BETA-HYDROLASES SUPERFAMILY PROTEIN"/>
    <property type="match status" value="1"/>
</dbReference>
<evidence type="ECO:0000313" key="3">
    <source>
        <dbReference type="EMBL" id="KAK5577122.1"/>
    </source>
</evidence>
<name>A0AAN7TVS5_9MYCE</name>
<reference evidence="3 4" key="1">
    <citation type="submission" date="2023-11" db="EMBL/GenBank/DDBJ databases">
        <title>Dfirmibasis_genome.</title>
        <authorList>
            <person name="Edelbroek B."/>
            <person name="Kjellin J."/>
            <person name="Jerlstrom-Hultqvist J."/>
            <person name="Soderbom F."/>
        </authorList>
    </citation>
    <scope>NUCLEOTIDE SEQUENCE [LARGE SCALE GENOMIC DNA]</scope>
    <source>
        <strain evidence="3 4">TNS-C-14</strain>
    </source>
</reference>